<proteinExistence type="predicted"/>
<feature type="compositionally biased region" description="Polar residues" evidence="1">
    <location>
        <begin position="151"/>
        <end position="177"/>
    </location>
</feature>
<dbReference type="Proteomes" id="UP000325313">
    <property type="component" value="Unassembled WGS sequence"/>
</dbReference>
<dbReference type="EMBL" id="VDEP01000443">
    <property type="protein sequence ID" value="KAA1079908.1"/>
    <property type="molecule type" value="Genomic_DNA"/>
</dbReference>
<feature type="compositionally biased region" description="Polar residues" evidence="1">
    <location>
        <begin position="18"/>
        <end position="63"/>
    </location>
</feature>
<evidence type="ECO:0000313" key="3">
    <source>
        <dbReference type="EMBL" id="KAA1079908.1"/>
    </source>
</evidence>
<evidence type="ECO:0000313" key="5">
    <source>
        <dbReference type="Proteomes" id="UP000325313"/>
    </source>
</evidence>
<feature type="compositionally biased region" description="Polar residues" evidence="1">
    <location>
        <begin position="114"/>
        <end position="141"/>
    </location>
</feature>
<feature type="compositionally biased region" description="Polar residues" evidence="1">
    <location>
        <begin position="70"/>
        <end position="88"/>
    </location>
</feature>
<dbReference type="AlphaFoldDB" id="A0A5B0LNH3"/>
<sequence>MFTQNYLANYDQSSNELNQNLAYGTPHNSTAPIYNRRLTPTNSPVTTSVNPTFSPGLTPQNITEPPPTLSQPLSNPASIPTTTHQQASVAPVDSILPTKKTPQKQKRQAEKSKATTTASVPTGNPTAIKLQANSTLTTNPQGPKKQKRQAPKSQATTSTLVSTGNPLPIDSKTSLNLESSTTTATPAPSKEKP</sequence>
<name>A0A5B0LNH3_PUCGR</name>
<comment type="caution">
    <text evidence="2">The sequence shown here is derived from an EMBL/GenBank/DDBJ whole genome shotgun (WGS) entry which is preliminary data.</text>
</comment>
<feature type="region of interest" description="Disordered" evidence="1">
    <location>
        <begin position="18"/>
        <end position="193"/>
    </location>
</feature>
<evidence type="ECO:0000256" key="1">
    <source>
        <dbReference type="SAM" id="MobiDB-lite"/>
    </source>
</evidence>
<reference evidence="4 5" key="1">
    <citation type="submission" date="2019-05" db="EMBL/GenBank/DDBJ databases">
        <title>Emergence of the Ug99 lineage of the wheat stem rust pathogen through somatic hybridization.</title>
        <authorList>
            <person name="Li F."/>
            <person name="Upadhyaya N.M."/>
            <person name="Sperschneider J."/>
            <person name="Matny O."/>
            <person name="Nguyen-Phuc H."/>
            <person name="Mago R."/>
            <person name="Raley C."/>
            <person name="Miller M.E."/>
            <person name="Silverstein K.A.T."/>
            <person name="Henningsen E."/>
            <person name="Hirsch C.D."/>
            <person name="Visser B."/>
            <person name="Pretorius Z.A."/>
            <person name="Steffenson B.J."/>
            <person name="Schwessinger B."/>
            <person name="Dodds P.N."/>
            <person name="Figueroa M."/>
        </authorList>
    </citation>
    <scope>NUCLEOTIDE SEQUENCE [LARGE SCALE GENOMIC DNA]</scope>
    <source>
        <strain evidence="2">21-0</strain>
        <strain evidence="3 5">Ug99</strain>
    </source>
</reference>
<keyword evidence="4" id="KW-1185">Reference proteome</keyword>
<organism evidence="2 4">
    <name type="scientific">Puccinia graminis f. sp. tritici</name>
    <dbReference type="NCBI Taxonomy" id="56615"/>
    <lineage>
        <taxon>Eukaryota</taxon>
        <taxon>Fungi</taxon>
        <taxon>Dikarya</taxon>
        <taxon>Basidiomycota</taxon>
        <taxon>Pucciniomycotina</taxon>
        <taxon>Pucciniomycetes</taxon>
        <taxon>Pucciniales</taxon>
        <taxon>Pucciniaceae</taxon>
        <taxon>Puccinia</taxon>
    </lineage>
</organism>
<feature type="compositionally biased region" description="Low complexity" evidence="1">
    <location>
        <begin position="178"/>
        <end position="193"/>
    </location>
</feature>
<evidence type="ECO:0000313" key="2">
    <source>
        <dbReference type="EMBL" id="KAA1065493.1"/>
    </source>
</evidence>
<dbReference type="EMBL" id="VSWC01000196">
    <property type="protein sequence ID" value="KAA1065493.1"/>
    <property type="molecule type" value="Genomic_DNA"/>
</dbReference>
<accession>A0A5B0LNH3</accession>
<dbReference type="Proteomes" id="UP000324748">
    <property type="component" value="Unassembled WGS sequence"/>
</dbReference>
<evidence type="ECO:0000313" key="4">
    <source>
        <dbReference type="Proteomes" id="UP000324748"/>
    </source>
</evidence>
<protein>
    <submittedName>
        <fullName evidence="2">Uncharacterized protein</fullName>
    </submittedName>
</protein>
<gene>
    <name evidence="2" type="ORF">PGT21_000312</name>
    <name evidence="3" type="ORF">PGTUg99_000744</name>
</gene>